<dbReference type="InterPro" id="IPR035965">
    <property type="entry name" value="PAS-like_dom_sf"/>
</dbReference>
<dbReference type="KEGG" id="sphc:CVN68_19755"/>
<dbReference type="Gene3D" id="3.30.450.20">
    <property type="entry name" value="PAS domain"/>
    <property type="match status" value="1"/>
</dbReference>
<dbReference type="PROSITE" id="PS50112">
    <property type="entry name" value="PAS"/>
    <property type="match status" value="1"/>
</dbReference>
<keyword evidence="3" id="KW-1185">Reference proteome</keyword>
<feature type="domain" description="PAS" evidence="1">
    <location>
        <begin position="56"/>
        <end position="96"/>
    </location>
</feature>
<reference evidence="2 3" key="1">
    <citation type="submission" date="2017-11" db="EMBL/GenBank/DDBJ databases">
        <title>Complete genome sequence of Sphingomonas sp. Strain Cra20, a psychrotolerant potential plant growth promoting rhizobacteria.</title>
        <authorList>
            <person name="Luo Y."/>
        </authorList>
    </citation>
    <scope>NUCLEOTIDE SEQUENCE [LARGE SCALE GENOMIC DNA]</scope>
    <source>
        <strain evidence="2 3">Cra20</strain>
    </source>
</reference>
<dbReference type="CDD" id="cd00130">
    <property type="entry name" value="PAS"/>
    <property type="match status" value="1"/>
</dbReference>
<dbReference type="AlphaFoldDB" id="A0A2K8MJ79"/>
<organism evidence="2 3">
    <name type="scientific">Sphingomonas psychrotolerans</name>
    <dbReference type="NCBI Taxonomy" id="1327635"/>
    <lineage>
        <taxon>Bacteria</taxon>
        <taxon>Pseudomonadati</taxon>
        <taxon>Pseudomonadota</taxon>
        <taxon>Alphaproteobacteria</taxon>
        <taxon>Sphingomonadales</taxon>
        <taxon>Sphingomonadaceae</taxon>
        <taxon>Sphingomonas</taxon>
    </lineage>
</organism>
<dbReference type="InterPro" id="IPR013656">
    <property type="entry name" value="PAS_4"/>
</dbReference>
<sequence>MDASGAESRNLDLNQEFGVQSRESLPSTPGKTFVNLPLSLDPERIVDVAVEAARQGDETLAGVLDQISAAVYLTDADGVVTHFNRACADFAGRQPEARQDRWCVTWRLYTDDGVFLPHELCPMAVAIREGRKVRGVRATAERPDGTRVDFLPHPTPIFDVEGQLTGAVNLLVDVRDARYHDYLRSQSARCRRLASSVGDVRTADILHAMASDYEEQARQAERPN</sequence>
<dbReference type="EMBL" id="CP024923">
    <property type="protein sequence ID" value="ATY33913.1"/>
    <property type="molecule type" value="Genomic_DNA"/>
</dbReference>
<accession>A0A2K8MJ79</accession>
<dbReference type="SUPFAM" id="SSF55785">
    <property type="entry name" value="PYP-like sensor domain (PAS domain)"/>
    <property type="match status" value="1"/>
</dbReference>
<dbReference type="InterPro" id="IPR000014">
    <property type="entry name" value="PAS"/>
</dbReference>
<gene>
    <name evidence="2" type="ORF">CVN68_19755</name>
</gene>
<dbReference type="Proteomes" id="UP000229081">
    <property type="component" value="Chromosome"/>
</dbReference>
<protein>
    <recommendedName>
        <fullName evidence="1">PAS domain-containing protein</fullName>
    </recommendedName>
</protein>
<dbReference type="Pfam" id="PF08448">
    <property type="entry name" value="PAS_4"/>
    <property type="match status" value="1"/>
</dbReference>
<proteinExistence type="predicted"/>
<evidence type="ECO:0000313" key="3">
    <source>
        <dbReference type="Proteomes" id="UP000229081"/>
    </source>
</evidence>
<evidence type="ECO:0000313" key="2">
    <source>
        <dbReference type="EMBL" id="ATY33913.1"/>
    </source>
</evidence>
<dbReference type="OrthoDB" id="5287260at2"/>
<evidence type="ECO:0000259" key="1">
    <source>
        <dbReference type="PROSITE" id="PS50112"/>
    </source>
</evidence>
<name>A0A2K8MJ79_9SPHN</name>